<evidence type="ECO:0000313" key="2">
    <source>
        <dbReference type="EMBL" id="EAQ31939.1"/>
    </source>
</evidence>
<evidence type="ECO:0000259" key="1">
    <source>
        <dbReference type="SMART" id="SM00065"/>
    </source>
</evidence>
<gene>
    <name evidence="2" type="ORF">OS145_11631</name>
</gene>
<dbReference type="SMART" id="SM00065">
    <property type="entry name" value="GAF"/>
    <property type="match status" value="1"/>
</dbReference>
<reference evidence="2 3" key="1">
    <citation type="submission" date="2006-01" db="EMBL/GenBank/DDBJ databases">
        <authorList>
            <person name="Brettar I."/>
            <person name="Hofle M."/>
            <person name="Ferriera S."/>
            <person name="Johnson J."/>
            <person name="Kravitz S."/>
            <person name="Halpern A."/>
            <person name="Remington K."/>
            <person name="Beeson K."/>
            <person name="Tran B."/>
            <person name="Rogers Y.-H."/>
            <person name="Friedman R."/>
            <person name="Venter J.C."/>
        </authorList>
    </citation>
    <scope>NUCLEOTIDE SEQUENCE [LARGE SCALE GENOMIC DNA]</scope>
    <source>
        <strain evidence="2 3">OS145</strain>
    </source>
</reference>
<dbReference type="RefSeq" id="WP_006955015.1">
    <property type="nucleotide sequence ID" value="NZ_CH672404.1"/>
</dbReference>
<dbReference type="PANTHER" id="PTHR43102:SF2">
    <property type="entry name" value="GAF DOMAIN-CONTAINING PROTEIN"/>
    <property type="match status" value="1"/>
</dbReference>
<dbReference type="Proteomes" id="UP000016543">
    <property type="component" value="Unassembled WGS sequence"/>
</dbReference>
<dbReference type="SUPFAM" id="SSF55781">
    <property type="entry name" value="GAF domain-like"/>
    <property type="match status" value="1"/>
</dbReference>
<dbReference type="InterPro" id="IPR029016">
    <property type="entry name" value="GAF-like_dom_sf"/>
</dbReference>
<protein>
    <submittedName>
        <fullName evidence="2">GGDEF domain protein</fullName>
    </submittedName>
</protein>
<dbReference type="InterPro" id="IPR003018">
    <property type="entry name" value="GAF"/>
</dbReference>
<feature type="domain" description="GAF" evidence="1">
    <location>
        <begin position="31"/>
        <end position="173"/>
    </location>
</feature>
<proteinExistence type="predicted"/>
<sequence length="299" mass="33758">MSAAQAEHWYLRKLSNETARRTRVFDTLAANDSVRFGYVTEFIHEFLGFEIVLVSLLEKSTVYLKAPIGLNVECVAVENSLCLHVMNNNDITVFEDLKQLPEVTKGMLSSMRERVRFYAGFPFWSANNLFIGSVCVMNSQPHQLSQREYRTLSQLARLVEFDIAHSLIPRESEQTSLAFSFKRLNRITDIARDLNLNVTLIRVTFAHPGAEISSMEALSQRIRPWDTLTRLSDKAVLLTLQHRASHVDIADICQRVFAFNSASAGLLQVEAETFNASSIAHIQTMLLALKPQPLTGLLT</sequence>
<dbReference type="Gene3D" id="3.30.450.40">
    <property type="match status" value="1"/>
</dbReference>
<dbReference type="EMBL" id="AAMX01000010">
    <property type="protein sequence ID" value="EAQ31939.1"/>
    <property type="molecule type" value="Genomic_DNA"/>
</dbReference>
<comment type="caution">
    <text evidence="2">The sequence shown here is derived from an EMBL/GenBank/DDBJ whole genome shotgun (WGS) entry which is preliminary data.</text>
</comment>
<organism evidence="2 3">
    <name type="scientific">Idiomarina baltica OS145</name>
    <dbReference type="NCBI Taxonomy" id="314276"/>
    <lineage>
        <taxon>Bacteria</taxon>
        <taxon>Pseudomonadati</taxon>
        <taxon>Pseudomonadota</taxon>
        <taxon>Gammaproteobacteria</taxon>
        <taxon>Alteromonadales</taxon>
        <taxon>Idiomarinaceae</taxon>
        <taxon>Idiomarina</taxon>
    </lineage>
</organism>
<evidence type="ECO:0000313" key="3">
    <source>
        <dbReference type="Proteomes" id="UP000016543"/>
    </source>
</evidence>
<name>A0ABM9WLY8_9GAMM</name>
<keyword evidence="3" id="KW-1185">Reference proteome</keyword>
<accession>A0ABM9WLY8</accession>
<dbReference type="PANTHER" id="PTHR43102">
    <property type="entry name" value="SLR1143 PROTEIN"/>
    <property type="match status" value="1"/>
</dbReference>